<evidence type="ECO:0000313" key="2">
    <source>
        <dbReference type="EMBL" id="XAE41653.1"/>
    </source>
</evidence>
<dbReference type="RefSeq" id="WP_342627530.1">
    <property type="nucleotide sequence ID" value="NZ_CP152276.1"/>
</dbReference>
<dbReference type="EMBL" id="CP152276">
    <property type="protein sequence ID" value="XAE41653.1"/>
    <property type="molecule type" value="Genomic_DNA"/>
</dbReference>
<gene>
    <name evidence="2" type="ORF">AAC691_15360</name>
</gene>
<accession>A0ABZ3D1X8</accession>
<evidence type="ECO:0000256" key="1">
    <source>
        <dbReference type="SAM" id="MobiDB-lite"/>
    </source>
</evidence>
<name>A0ABZ3D1X8_9PROT</name>
<dbReference type="Proteomes" id="UP001449795">
    <property type="component" value="Chromosome"/>
</dbReference>
<reference evidence="2 3" key="1">
    <citation type="submission" date="2024-04" db="EMBL/GenBank/DDBJ databases">
        <title>Complete genome sequence of Nguyenibacter vanlangesis HBCM-1154, a strain capable of nitrogen fixation, IAA production, and phosphorus solubilization isolated from sugarcane soil.</title>
        <authorList>
            <person name="MY HANH P."/>
        </authorList>
    </citation>
    <scope>NUCLEOTIDE SEQUENCE [LARGE SCALE GENOMIC DNA]</scope>
    <source>
        <strain evidence="2 3">HBCM 1154</strain>
    </source>
</reference>
<proteinExistence type="predicted"/>
<feature type="region of interest" description="Disordered" evidence="1">
    <location>
        <begin position="130"/>
        <end position="165"/>
    </location>
</feature>
<keyword evidence="3" id="KW-1185">Reference proteome</keyword>
<organism evidence="2 3">
    <name type="scientific">Nguyenibacter vanlangensis</name>
    <dbReference type="NCBI Taxonomy" id="1216886"/>
    <lineage>
        <taxon>Bacteria</taxon>
        <taxon>Pseudomonadati</taxon>
        <taxon>Pseudomonadota</taxon>
        <taxon>Alphaproteobacteria</taxon>
        <taxon>Acetobacterales</taxon>
        <taxon>Acetobacteraceae</taxon>
        <taxon>Nguyenibacter</taxon>
    </lineage>
</organism>
<sequence length="205" mass="22544">MAPRFEALGKPLPPFRVAVGFTSRGMNKTAAGECWDKRASQDGRFEIFVGPQVRGAEDAAFILAHELIHAAVGLQHGHKGEFERIALLMGFPRPLTQIARMTPAMREWIDPLLSAIGNIPHAPLEWSILDEPGAKPKMRRTPGGVEPDGDGEDAPVSSRPKKQSARMIKVACPHCGYTARVTRKWLDIGAPHCPEHGEMKEEDNE</sequence>
<protein>
    <submittedName>
        <fullName evidence="2">Transcription elongation protein SprT</fullName>
    </submittedName>
</protein>
<evidence type="ECO:0000313" key="3">
    <source>
        <dbReference type="Proteomes" id="UP001449795"/>
    </source>
</evidence>